<accession>A0A7W6NQP1</accession>
<dbReference type="EMBL" id="JACIDM010000002">
    <property type="protein sequence ID" value="MBB4083402.1"/>
    <property type="molecule type" value="Genomic_DNA"/>
</dbReference>
<evidence type="ECO:0000313" key="3">
    <source>
        <dbReference type="Proteomes" id="UP000529946"/>
    </source>
</evidence>
<proteinExistence type="predicted"/>
<evidence type="ECO:0000256" key="1">
    <source>
        <dbReference type="SAM" id="Phobius"/>
    </source>
</evidence>
<feature type="transmembrane region" description="Helical" evidence="1">
    <location>
        <begin position="22"/>
        <end position="44"/>
    </location>
</feature>
<reference evidence="2 3" key="1">
    <citation type="submission" date="2020-08" db="EMBL/GenBank/DDBJ databases">
        <title>Genomic Encyclopedia of Type Strains, Phase IV (KMG-IV): sequencing the most valuable type-strain genomes for metagenomic binning, comparative biology and taxonomic classification.</title>
        <authorList>
            <person name="Goeker M."/>
        </authorList>
    </citation>
    <scope>NUCLEOTIDE SEQUENCE [LARGE SCALE GENOMIC DNA]</scope>
    <source>
        <strain evidence="2 3">DSM 23960</strain>
    </source>
</reference>
<evidence type="ECO:0000313" key="2">
    <source>
        <dbReference type="EMBL" id="MBB4083402.1"/>
    </source>
</evidence>
<dbReference type="RefSeq" id="WP_183204497.1">
    <property type="nucleotide sequence ID" value="NZ_BAAAER010000009.1"/>
</dbReference>
<gene>
    <name evidence="2" type="ORF">GGR12_002268</name>
</gene>
<dbReference type="AlphaFoldDB" id="A0A7W6NQP1"/>
<comment type="caution">
    <text evidence="2">The sequence shown here is derived from an EMBL/GenBank/DDBJ whole genome shotgun (WGS) entry which is preliminary data.</text>
</comment>
<organism evidence="2 3">
    <name type="scientific">Brevundimonas lenta</name>
    <dbReference type="NCBI Taxonomy" id="424796"/>
    <lineage>
        <taxon>Bacteria</taxon>
        <taxon>Pseudomonadati</taxon>
        <taxon>Pseudomonadota</taxon>
        <taxon>Alphaproteobacteria</taxon>
        <taxon>Caulobacterales</taxon>
        <taxon>Caulobacteraceae</taxon>
        <taxon>Brevundimonas</taxon>
    </lineage>
</organism>
<sequence length="180" mass="19656">MIDINIVPPAAAASPGFWSPQVIAAFITGFIALITASVVSAITFRQWKTANDKLLMDLFDRRFENFRTIMGAIASRHDDVMRNQRLGVLMGKLPKEPMESFYRAVAVSHFLFGPEVKAALEGVERALVVLDGLKGDPPNTEEDPAGDAREALDAAVLDYIEAVEPYMMVGHIAAKGRAKP</sequence>
<name>A0A7W6NQP1_9CAUL</name>
<keyword evidence="1" id="KW-1133">Transmembrane helix</keyword>
<keyword evidence="1" id="KW-0472">Membrane</keyword>
<keyword evidence="3" id="KW-1185">Reference proteome</keyword>
<keyword evidence="1" id="KW-0812">Transmembrane</keyword>
<protein>
    <submittedName>
        <fullName evidence="2">Uncharacterized protein</fullName>
    </submittedName>
</protein>
<dbReference type="Proteomes" id="UP000529946">
    <property type="component" value="Unassembled WGS sequence"/>
</dbReference>